<protein>
    <submittedName>
        <fullName evidence="1">Uncharacterized protein</fullName>
    </submittedName>
</protein>
<accession>A0A0B0N5S3</accession>
<organism evidence="1 2">
    <name type="scientific">Gossypium arboreum</name>
    <name type="common">Tree cotton</name>
    <name type="synonym">Gossypium nanking</name>
    <dbReference type="NCBI Taxonomy" id="29729"/>
    <lineage>
        <taxon>Eukaryota</taxon>
        <taxon>Viridiplantae</taxon>
        <taxon>Streptophyta</taxon>
        <taxon>Embryophyta</taxon>
        <taxon>Tracheophyta</taxon>
        <taxon>Spermatophyta</taxon>
        <taxon>Magnoliopsida</taxon>
        <taxon>eudicotyledons</taxon>
        <taxon>Gunneridae</taxon>
        <taxon>Pentapetalae</taxon>
        <taxon>rosids</taxon>
        <taxon>malvids</taxon>
        <taxon>Malvales</taxon>
        <taxon>Malvaceae</taxon>
        <taxon>Malvoideae</taxon>
        <taxon>Gossypium</taxon>
    </lineage>
</organism>
<dbReference type="EMBL" id="JRRC01489987">
    <property type="protein sequence ID" value="KHG08150.1"/>
    <property type="molecule type" value="Genomic_DNA"/>
</dbReference>
<dbReference type="Proteomes" id="UP000032142">
    <property type="component" value="Unassembled WGS sequence"/>
</dbReference>
<keyword evidence="2" id="KW-1185">Reference proteome</keyword>
<sequence>MHILRHISNNQLTLFLNR</sequence>
<gene>
    <name evidence="1" type="ORF">F383_34805</name>
</gene>
<proteinExistence type="predicted"/>
<comment type="caution">
    <text evidence="1">The sequence shown here is derived from an EMBL/GenBank/DDBJ whole genome shotgun (WGS) entry which is preliminary data.</text>
</comment>
<dbReference type="AlphaFoldDB" id="A0A0B0N5S3"/>
<name>A0A0B0N5S3_GOSAR</name>
<reference evidence="2" key="1">
    <citation type="submission" date="2014-09" db="EMBL/GenBank/DDBJ databases">
        <authorList>
            <person name="Mudge J."/>
            <person name="Ramaraj T."/>
            <person name="Lindquist I.E."/>
            <person name="Bharti A.K."/>
            <person name="Sundararajan A."/>
            <person name="Cameron C.T."/>
            <person name="Woodward J.E."/>
            <person name="May G.D."/>
            <person name="Brubaker C."/>
            <person name="Broadhvest J."/>
            <person name="Wilkins T.A."/>
        </authorList>
    </citation>
    <scope>NUCLEOTIDE SEQUENCE</scope>
    <source>
        <strain evidence="2">cv. AKA8401</strain>
    </source>
</reference>
<evidence type="ECO:0000313" key="1">
    <source>
        <dbReference type="EMBL" id="KHG08150.1"/>
    </source>
</evidence>
<evidence type="ECO:0000313" key="2">
    <source>
        <dbReference type="Proteomes" id="UP000032142"/>
    </source>
</evidence>